<proteinExistence type="predicted"/>
<reference evidence="2" key="1">
    <citation type="journal article" date="2022" name="bioRxiv">
        <title>Sequencing and chromosome-scale assembly of the giantPleurodeles waltlgenome.</title>
        <authorList>
            <person name="Brown T."/>
            <person name="Elewa A."/>
            <person name="Iarovenko S."/>
            <person name="Subramanian E."/>
            <person name="Araus A.J."/>
            <person name="Petzold A."/>
            <person name="Susuki M."/>
            <person name="Suzuki K.-i.T."/>
            <person name="Hayashi T."/>
            <person name="Toyoda A."/>
            <person name="Oliveira C."/>
            <person name="Osipova E."/>
            <person name="Leigh N.D."/>
            <person name="Simon A."/>
            <person name="Yun M.H."/>
        </authorList>
    </citation>
    <scope>NUCLEOTIDE SEQUENCE</scope>
    <source>
        <strain evidence="2">20211129_DDA</strain>
        <tissue evidence="2">Liver</tissue>
    </source>
</reference>
<dbReference type="AlphaFoldDB" id="A0AAV7N421"/>
<comment type="caution">
    <text evidence="2">The sequence shown here is derived from an EMBL/GenBank/DDBJ whole genome shotgun (WGS) entry which is preliminary data.</text>
</comment>
<organism evidence="2 3">
    <name type="scientific">Pleurodeles waltl</name>
    <name type="common">Iberian ribbed newt</name>
    <dbReference type="NCBI Taxonomy" id="8319"/>
    <lineage>
        <taxon>Eukaryota</taxon>
        <taxon>Metazoa</taxon>
        <taxon>Chordata</taxon>
        <taxon>Craniata</taxon>
        <taxon>Vertebrata</taxon>
        <taxon>Euteleostomi</taxon>
        <taxon>Amphibia</taxon>
        <taxon>Batrachia</taxon>
        <taxon>Caudata</taxon>
        <taxon>Salamandroidea</taxon>
        <taxon>Salamandridae</taxon>
        <taxon>Pleurodelinae</taxon>
        <taxon>Pleurodeles</taxon>
    </lineage>
</organism>
<feature type="transmembrane region" description="Helical" evidence="1">
    <location>
        <begin position="166"/>
        <end position="192"/>
    </location>
</feature>
<dbReference type="EMBL" id="JANPWB010000013">
    <property type="protein sequence ID" value="KAJ1107405.1"/>
    <property type="molecule type" value="Genomic_DNA"/>
</dbReference>
<keyword evidence="1" id="KW-0812">Transmembrane</keyword>
<evidence type="ECO:0000313" key="3">
    <source>
        <dbReference type="Proteomes" id="UP001066276"/>
    </source>
</evidence>
<name>A0AAV7N421_PLEWA</name>
<keyword evidence="1" id="KW-0472">Membrane</keyword>
<gene>
    <name evidence="2" type="ORF">NDU88_004795</name>
</gene>
<accession>A0AAV7N421</accession>
<evidence type="ECO:0000313" key="2">
    <source>
        <dbReference type="EMBL" id="KAJ1107405.1"/>
    </source>
</evidence>
<keyword evidence="1" id="KW-1133">Transmembrane helix</keyword>
<feature type="transmembrane region" description="Helical" evidence="1">
    <location>
        <begin position="135"/>
        <end position="154"/>
    </location>
</feature>
<sequence>MYLRRLSLQASPGPGFVVTIVWCLQGAPRAALSLCFTCFWLRGRLCLVPKRCTSGGSLFRLHLVRASWSPLSGACRMQLGRLSLWASPGPAFVVAFVWCLKVYLRRLSLQASPGPGFVIPFVCACRVYLRWLSLWASPGPGFMVAFVWCLRVYLWRFSLQASPGPGFVVFFVWCLQGAPWAVLSSGFTWSWLCGRLCLVPKRCISGSSLFGLHLVRASWSPLSGACRVHLGQLSLFGLHLVLASWSPLSGAKKVHFRRLSLRASPGPGFVVTFVWCLQGAPRAALSLGFTWSILRGYLCLVPEGVPRAALSSGLTWSGLCDPLCLVPAGCTSGISLYGLHLVEASWSPLSGA</sequence>
<keyword evidence="3" id="KW-1185">Reference proteome</keyword>
<evidence type="ECO:0000256" key="1">
    <source>
        <dbReference type="SAM" id="Phobius"/>
    </source>
</evidence>
<feature type="transmembrane region" description="Helical" evidence="1">
    <location>
        <begin position="82"/>
        <end position="104"/>
    </location>
</feature>
<dbReference type="Proteomes" id="UP001066276">
    <property type="component" value="Chromosome 9"/>
</dbReference>
<protein>
    <submittedName>
        <fullName evidence="2">Uncharacterized protein</fullName>
    </submittedName>
</protein>